<evidence type="ECO:0000256" key="2">
    <source>
        <dbReference type="ARBA" id="ARBA00022679"/>
    </source>
</evidence>
<evidence type="ECO:0000256" key="4">
    <source>
        <dbReference type="ARBA" id="ARBA00022777"/>
    </source>
</evidence>
<dbReference type="FunFam" id="3.30.200.20:FF:000819">
    <property type="entry name" value="Uncharacterized protein"/>
    <property type="match status" value="1"/>
</dbReference>
<dbReference type="PANTHER" id="PTHR24353">
    <property type="entry name" value="CYCLIC NUCLEOTIDE-DEPENDENT PROTEIN KINASE"/>
    <property type="match status" value="1"/>
</dbReference>
<dbReference type="OrthoDB" id="354826at2759"/>
<dbReference type="PROSITE" id="PS51285">
    <property type="entry name" value="AGC_KINASE_CTER"/>
    <property type="match status" value="1"/>
</dbReference>
<comment type="caution">
    <text evidence="11">The sequence shown here is derived from an EMBL/GenBank/DDBJ whole genome shotgun (WGS) entry which is preliminary data.</text>
</comment>
<dbReference type="FunFam" id="1.10.510.10:FF:000454">
    <property type="entry name" value="Uncharacterized protein"/>
    <property type="match status" value="1"/>
</dbReference>
<accession>A0A8S1KVX1</accession>
<dbReference type="InterPro" id="IPR000961">
    <property type="entry name" value="AGC-kinase_C"/>
</dbReference>
<dbReference type="Proteomes" id="UP000692954">
    <property type="component" value="Unassembled WGS sequence"/>
</dbReference>
<comment type="similarity">
    <text evidence="7">Belongs to the protein kinase superfamily.</text>
</comment>
<keyword evidence="3 6" id="KW-0547">Nucleotide-binding</keyword>
<dbReference type="PROSITE" id="PS50011">
    <property type="entry name" value="PROTEIN_KINASE_DOM"/>
    <property type="match status" value="1"/>
</dbReference>
<evidence type="ECO:0000256" key="6">
    <source>
        <dbReference type="PROSITE-ProRule" id="PRU10141"/>
    </source>
</evidence>
<dbReference type="EMBL" id="CAJJDN010000011">
    <property type="protein sequence ID" value="CAD8057713.1"/>
    <property type="molecule type" value="Genomic_DNA"/>
</dbReference>
<feature type="region of interest" description="Disordered" evidence="8">
    <location>
        <begin position="304"/>
        <end position="329"/>
    </location>
</feature>
<keyword evidence="1 7" id="KW-0723">Serine/threonine-protein kinase</keyword>
<evidence type="ECO:0000313" key="11">
    <source>
        <dbReference type="EMBL" id="CAD8057713.1"/>
    </source>
</evidence>
<feature type="domain" description="Protein kinase" evidence="9">
    <location>
        <begin position="22"/>
        <end position="280"/>
    </location>
</feature>
<feature type="binding site" evidence="6">
    <location>
        <position position="61"/>
    </location>
    <ligand>
        <name>ATP</name>
        <dbReference type="ChEBI" id="CHEBI:30616"/>
    </ligand>
</feature>
<dbReference type="PROSITE" id="PS00107">
    <property type="entry name" value="PROTEIN_KINASE_ATP"/>
    <property type="match status" value="1"/>
</dbReference>
<keyword evidence="2" id="KW-0808">Transferase</keyword>
<evidence type="ECO:0000259" key="10">
    <source>
        <dbReference type="PROSITE" id="PS51285"/>
    </source>
</evidence>
<dbReference type="SMART" id="SM00220">
    <property type="entry name" value="S_TKc"/>
    <property type="match status" value="1"/>
</dbReference>
<evidence type="ECO:0000256" key="5">
    <source>
        <dbReference type="ARBA" id="ARBA00022840"/>
    </source>
</evidence>
<dbReference type="GO" id="GO:0005524">
    <property type="term" value="F:ATP binding"/>
    <property type="evidence" value="ECO:0007669"/>
    <property type="project" value="UniProtKB-UniRule"/>
</dbReference>
<organism evidence="11 12">
    <name type="scientific">Paramecium sonneborni</name>
    <dbReference type="NCBI Taxonomy" id="65129"/>
    <lineage>
        <taxon>Eukaryota</taxon>
        <taxon>Sar</taxon>
        <taxon>Alveolata</taxon>
        <taxon>Ciliophora</taxon>
        <taxon>Intramacronucleata</taxon>
        <taxon>Oligohymenophorea</taxon>
        <taxon>Peniculida</taxon>
        <taxon>Parameciidae</taxon>
        <taxon>Paramecium</taxon>
    </lineage>
</organism>
<dbReference type="InterPro" id="IPR008271">
    <property type="entry name" value="Ser/Thr_kinase_AS"/>
</dbReference>
<evidence type="ECO:0000256" key="3">
    <source>
        <dbReference type="ARBA" id="ARBA00022741"/>
    </source>
</evidence>
<dbReference type="InterPro" id="IPR017441">
    <property type="entry name" value="Protein_kinase_ATP_BS"/>
</dbReference>
<dbReference type="PROSITE" id="PS00108">
    <property type="entry name" value="PROTEIN_KINASE_ST"/>
    <property type="match status" value="1"/>
</dbReference>
<evidence type="ECO:0000256" key="8">
    <source>
        <dbReference type="SAM" id="MobiDB-lite"/>
    </source>
</evidence>
<keyword evidence="5 6" id="KW-0067">ATP-binding</keyword>
<feature type="domain" description="AGC-kinase C-terminal" evidence="10">
    <location>
        <begin position="281"/>
        <end position="347"/>
    </location>
</feature>
<dbReference type="InterPro" id="IPR000719">
    <property type="entry name" value="Prot_kinase_dom"/>
</dbReference>
<evidence type="ECO:0000256" key="1">
    <source>
        <dbReference type="ARBA" id="ARBA00022527"/>
    </source>
</evidence>
<evidence type="ECO:0000313" key="12">
    <source>
        <dbReference type="Proteomes" id="UP000692954"/>
    </source>
</evidence>
<dbReference type="AlphaFoldDB" id="A0A8S1KVX1"/>
<reference evidence="11" key="1">
    <citation type="submission" date="2021-01" db="EMBL/GenBank/DDBJ databases">
        <authorList>
            <consortium name="Genoscope - CEA"/>
            <person name="William W."/>
        </authorList>
    </citation>
    <scope>NUCLEOTIDE SEQUENCE</scope>
</reference>
<name>A0A8S1KVX1_9CILI</name>
<feature type="compositionally biased region" description="Polar residues" evidence="8">
    <location>
        <begin position="306"/>
        <end position="315"/>
    </location>
</feature>
<dbReference type="PANTHER" id="PTHR24353:SF37">
    <property type="entry name" value="CAMP-DEPENDENT PROTEIN KINASE CATALYTIC SUBUNIT PRKX"/>
    <property type="match status" value="1"/>
</dbReference>
<dbReference type="GO" id="GO:0004691">
    <property type="term" value="F:cAMP-dependent protein kinase activity"/>
    <property type="evidence" value="ECO:0007669"/>
    <property type="project" value="TreeGrafter"/>
</dbReference>
<dbReference type="GO" id="GO:0005952">
    <property type="term" value="C:cAMP-dependent protein kinase complex"/>
    <property type="evidence" value="ECO:0007669"/>
    <property type="project" value="TreeGrafter"/>
</dbReference>
<sequence length="347" mass="40309">MGNCNIKGNEVEDDSNLSSKNFEFIELIGQGSFGKVWKVKRTKNNEYFAMKVMLKAEIIKKHQTSAIMNEKNILSSIRHSFLVNLIAAFQDKKKLYLTLDLLTGGDLRQHQIYCKVFSEEQTKFFVACIIIALEYVHSQGIIHRDLKPENLVMDHRGYLRLTDFGLASIWRPNNSSEINGTLGYVAPEIMCKQNHGIAVDYFALGVIAYECMLGKRPYTGSDAVQIRDQMLSKQVQIKRSQLPIGWNLEAGDFINQLIQRKPENRLGTSNPNDVKNHKWFKNFDWKKLEQKIMLSPYQPKRKFNFKQKQNISQQSTKEDHKKNFNDQPQTNFEGYCFELEQQLKNKL</sequence>
<protein>
    <recommendedName>
        <fullName evidence="13">Protein kinase domain protein</fullName>
    </recommendedName>
</protein>
<evidence type="ECO:0008006" key="13">
    <source>
        <dbReference type="Google" id="ProtNLM"/>
    </source>
</evidence>
<evidence type="ECO:0000259" key="9">
    <source>
        <dbReference type="PROSITE" id="PS50011"/>
    </source>
</evidence>
<keyword evidence="12" id="KW-1185">Reference proteome</keyword>
<gene>
    <name evidence="11" type="ORF">PSON_ATCC_30995.1.T0110355</name>
</gene>
<dbReference type="Pfam" id="PF00069">
    <property type="entry name" value="Pkinase"/>
    <property type="match status" value="1"/>
</dbReference>
<evidence type="ECO:0000256" key="7">
    <source>
        <dbReference type="RuleBase" id="RU000304"/>
    </source>
</evidence>
<proteinExistence type="inferred from homology"/>
<keyword evidence="4" id="KW-0418">Kinase</keyword>